<evidence type="ECO:0000256" key="2">
    <source>
        <dbReference type="ARBA" id="ARBA00012438"/>
    </source>
</evidence>
<proteinExistence type="predicted"/>
<organism evidence="12 13">
    <name type="scientific">Paeniglutamicibacter kerguelensis</name>
    <dbReference type="NCBI Taxonomy" id="254788"/>
    <lineage>
        <taxon>Bacteria</taxon>
        <taxon>Bacillati</taxon>
        <taxon>Actinomycetota</taxon>
        <taxon>Actinomycetes</taxon>
        <taxon>Micrococcales</taxon>
        <taxon>Micrococcaceae</taxon>
        <taxon>Paeniglutamicibacter</taxon>
    </lineage>
</organism>
<evidence type="ECO:0000256" key="1">
    <source>
        <dbReference type="ARBA" id="ARBA00000085"/>
    </source>
</evidence>
<keyword evidence="13" id="KW-1185">Reference proteome</keyword>
<feature type="domain" description="Signal transduction histidine kinase subgroup 3 dimerisation and phosphoacceptor" evidence="10">
    <location>
        <begin position="232"/>
        <end position="296"/>
    </location>
</feature>
<comment type="caution">
    <text evidence="12">The sequence shown here is derived from an EMBL/GenBank/DDBJ whole genome shotgun (WGS) entry which is preliminary data.</text>
</comment>
<feature type="transmembrane region" description="Helical" evidence="9">
    <location>
        <begin position="124"/>
        <end position="146"/>
    </location>
</feature>
<sequence>MTQPASAPARNVPGRRLGRDLAYNLSAFFTGTIAFTLAVTLFSLGIATVIIYIGIFILLGALFTATFFAGAERRIATWATGQLPPTYYRRSTADSTMRRMLDPLRDGQRWKDLIHAVVSFPVRVLAFSVTISWIAAALGGITQWIWERYLPESNVSLLDILRVDPAYHVWIQIGLGLAFLFTLPPISRGLALLQRALAVGLLTNERQAMREEADRLTNSRSSVIAAEADTLRKIERDIHDGPQQRMVRMNMDLEAAKRRLDPQDSATKELLDSALEQSRGALAELRALSRGIAPPVLVDRGLVPALEASAARSPIPVIVEATEPAHGRFAVAIEQAAYFAGVESLTNAAKHSRATGCRLLLDVADGHLALQVRDDGVGGAHLGKGTGLAGLADRLAGVDGTLTVDSPENAGTVISVSIPLGTDG</sequence>
<keyword evidence="4" id="KW-0808">Transferase</keyword>
<dbReference type="InterPro" id="IPR011712">
    <property type="entry name" value="Sig_transdc_His_kin_sub3_dim/P"/>
</dbReference>
<dbReference type="InterPro" id="IPR036890">
    <property type="entry name" value="HATPase_C_sf"/>
</dbReference>
<protein>
    <recommendedName>
        <fullName evidence="2">histidine kinase</fullName>
        <ecNumber evidence="2">2.7.13.3</ecNumber>
    </recommendedName>
</protein>
<feature type="transmembrane region" description="Helical" evidence="9">
    <location>
        <begin position="49"/>
        <end position="69"/>
    </location>
</feature>
<reference evidence="12 13" key="1">
    <citation type="submission" date="2021-03" db="EMBL/GenBank/DDBJ databases">
        <title>Sequencing the genomes of 1000 actinobacteria strains.</title>
        <authorList>
            <person name="Klenk H.-P."/>
        </authorList>
    </citation>
    <scope>NUCLEOTIDE SEQUENCE [LARGE SCALE GENOMIC DNA]</scope>
    <source>
        <strain evidence="12 13">DSM 15797</strain>
    </source>
</reference>
<dbReference type="EMBL" id="JAGIOF010000004">
    <property type="protein sequence ID" value="MBP2388591.1"/>
    <property type="molecule type" value="Genomic_DNA"/>
</dbReference>
<keyword evidence="9" id="KW-0812">Transmembrane</keyword>
<dbReference type="PANTHER" id="PTHR24421">
    <property type="entry name" value="NITRATE/NITRITE SENSOR PROTEIN NARX-RELATED"/>
    <property type="match status" value="1"/>
</dbReference>
<keyword evidence="9" id="KW-1133">Transmembrane helix</keyword>
<keyword evidence="8" id="KW-0902">Two-component regulatory system</keyword>
<keyword evidence="3" id="KW-0597">Phosphoprotein</keyword>
<dbReference type="InterPro" id="IPR025828">
    <property type="entry name" value="Put_sensor_dom"/>
</dbReference>
<feature type="transmembrane region" description="Helical" evidence="9">
    <location>
        <begin position="21"/>
        <end position="43"/>
    </location>
</feature>
<evidence type="ECO:0000256" key="9">
    <source>
        <dbReference type="SAM" id="Phobius"/>
    </source>
</evidence>
<evidence type="ECO:0000313" key="13">
    <source>
        <dbReference type="Proteomes" id="UP001296993"/>
    </source>
</evidence>
<dbReference type="SUPFAM" id="SSF55874">
    <property type="entry name" value="ATPase domain of HSP90 chaperone/DNA topoisomerase II/histidine kinase"/>
    <property type="match status" value="1"/>
</dbReference>
<evidence type="ECO:0000256" key="4">
    <source>
        <dbReference type="ARBA" id="ARBA00022679"/>
    </source>
</evidence>
<dbReference type="RefSeq" id="WP_210002312.1">
    <property type="nucleotide sequence ID" value="NZ_BAAAJY010000004.1"/>
</dbReference>
<dbReference type="InterPro" id="IPR050482">
    <property type="entry name" value="Sensor_HK_TwoCompSys"/>
</dbReference>
<dbReference type="Pfam" id="PF07730">
    <property type="entry name" value="HisKA_3"/>
    <property type="match status" value="1"/>
</dbReference>
<dbReference type="GO" id="GO:0016301">
    <property type="term" value="F:kinase activity"/>
    <property type="evidence" value="ECO:0007669"/>
    <property type="project" value="UniProtKB-KW"/>
</dbReference>
<evidence type="ECO:0000256" key="8">
    <source>
        <dbReference type="ARBA" id="ARBA00023012"/>
    </source>
</evidence>
<evidence type="ECO:0000256" key="3">
    <source>
        <dbReference type="ARBA" id="ARBA00022553"/>
    </source>
</evidence>
<evidence type="ECO:0000259" key="11">
    <source>
        <dbReference type="Pfam" id="PF13796"/>
    </source>
</evidence>
<evidence type="ECO:0000256" key="5">
    <source>
        <dbReference type="ARBA" id="ARBA00022741"/>
    </source>
</evidence>
<comment type="catalytic activity">
    <reaction evidence="1">
        <text>ATP + protein L-histidine = ADP + protein N-phospho-L-histidine.</text>
        <dbReference type="EC" id="2.7.13.3"/>
    </reaction>
</comment>
<evidence type="ECO:0000313" key="12">
    <source>
        <dbReference type="EMBL" id="MBP2388591.1"/>
    </source>
</evidence>
<dbReference type="EC" id="2.7.13.3" evidence="2"/>
<dbReference type="Gene3D" id="1.20.5.1930">
    <property type="match status" value="1"/>
</dbReference>
<gene>
    <name evidence="12" type="ORF">JOF47_004164</name>
</gene>
<dbReference type="Pfam" id="PF13796">
    <property type="entry name" value="Sensor"/>
    <property type="match status" value="1"/>
</dbReference>
<feature type="domain" description="Putative sensor" evidence="11">
    <location>
        <begin position="23"/>
        <end position="202"/>
    </location>
</feature>
<dbReference type="PANTHER" id="PTHR24421:SF10">
    <property type="entry name" value="NITRATE_NITRITE SENSOR PROTEIN NARQ"/>
    <property type="match status" value="1"/>
</dbReference>
<keyword evidence="7" id="KW-0067">ATP-binding</keyword>
<evidence type="ECO:0000256" key="6">
    <source>
        <dbReference type="ARBA" id="ARBA00022777"/>
    </source>
</evidence>
<dbReference type="Proteomes" id="UP001296993">
    <property type="component" value="Unassembled WGS sequence"/>
</dbReference>
<feature type="transmembrane region" description="Helical" evidence="9">
    <location>
        <begin position="166"/>
        <end position="186"/>
    </location>
</feature>
<keyword evidence="5" id="KW-0547">Nucleotide-binding</keyword>
<dbReference type="Gene3D" id="3.30.565.10">
    <property type="entry name" value="Histidine kinase-like ATPase, C-terminal domain"/>
    <property type="match status" value="1"/>
</dbReference>
<dbReference type="CDD" id="cd16917">
    <property type="entry name" value="HATPase_UhpB-NarQ-NarX-like"/>
    <property type="match status" value="1"/>
</dbReference>
<keyword evidence="6 12" id="KW-0418">Kinase</keyword>
<evidence type="ECO:0000256" key="7">
    <source>
        <dbReference type="ARBA" id="ARBA00022840"/>
    </source>
</evidence>
<accession>A0ABS4XJP6</accession>
<name>A0ABS4XJP6_9MICC</name>
<evidence type="ECO:0000259" key="10">
    <source>
        <dbReference type="Pfam" id="PF07730"/>
    </source>
</evidence>
<keyword evidence="9" id="KW-0472">Membrane</keyword>